<proteinExistence type="predicted"/>
<organism evidence="1 2">
    <name type="scientific">Aphis glycines</name>
    <name type="common">Soybean aphid</name>
    <dbReference type="NCBI Taxonomy" id="307491"/>
    <lineage>
        <taxon>Eukaryota</taxon>
        <taxon>Metazoa</taxon>
        <taxon>Ecdysozoa</taxon>
        <taxon>Arthropoda</taxon>
        <taxon>Hexapoda</taxon>
        <taxon>Insecta</taxon>
        <taxon>Pterygota</taxon>
        <taxon>Neoptera</taxon>
        <taxon>Paraneoptera</taxon>
        <taxon>Hemiptera</taxon>
        <taxon>Sternorrhyncha</taxon>
        <taxon>Aphidomorpha</taxon>
        <taxon>Aphidoidea</taxon>
        <taxon>Aphididae</taxon>
        <taxon>Aphidini</taxon>
        <taxon>Aphis</taxon>
        <taxon>Aphis</taxon>
    </lineage>
</organism>
<reference evidence="1 2" key="1">
    <citation type="submission" date="2019-08" db="EMBL/GenBank/DDBJ databases">
        <title>The genome of the soybean aphid Biotype 1, its phylome, world population structure and adaptation to the North American continent.</title>
        <authorList>
            <person name="Giordano R."/>
            <person name="Donthu R.K."/>
            <person name="Hernandez A.G."/>
            <person name="Wright C.L."/>
            <person name="Zimin A.V."/>
        </authorList>
    </citation>
    <scope>NUCLEOTIDE SEQUENCE [LARGE SCALE GENOMIC DNA]</scope>
    <source>
        <tissue evidence="1">Whole aphids</tissue>
    </source>
</reference>
<comment type="caution">
    <text evidence="1">The sequence shown here is derived from an EMBL/GenBank/DDBJ whole genome shotgun (WGS) entry which is preliminary data.</text>
</comment>
<accession>A0A6G0TVG9</accession>
<evidence type="ECO:0000313" key="2">
    <source>
        <dbReference type="Proteomes" id="UP000475862"/>
    </source>
</evidence>
<evidence type="ECO:0000313" key="1">
    <source>
        <dbReference type="EMBL" id="KAE9539722.1"/>
    </source>
</evidence>
<dbReference type="EMBL" id="VYZN01000014">
    <property type="protein sequence ID" value="KAE9539722.1"/>
    <property type="molecule type" value="Genomic_DNA"/>
</dbReference>
<keyword evidence="2" id="KW-1185">Reference proteome</keyword>
<dbReference type="AlphaFoldDB" id="A0A6G0TVG9"/>
<protein>
    <submittedName>
        <fullName evidence="1">Uncharacterized protein</fullName>
    </submittedName>
</protein>
<sequence>MDVIIKTAYVRIQSLVDQYDSESHSERSDECIDFTMMCVFFFVSVDNIWSSKNASIFDFSPSLKMEIESMSIKNFWMTKNSNFYEICRKRENLQTDKSSPFRIDLYPYHTPTSYMLIIEKLLEKMKVAVSMLGESSCTINTLNKKYSDGGFKWKTEYPWSIIYRVQKNTVFKDYKLCKNIFSKTEINLAVLEYCSVILKVVKLCYYSRFLIIRISMDSTRVFFELQILH</sequence>
<dbReference type="Proteomes" id="UP000475862">
    <property type="component" value="Unassembled WGS sequence"/>
</dbReference>
<gene>
    <name evidence="1" type="ORF">AGLY_004974</name>
</gene>
<name>A0A6G0TVG9_APHGL</name>